<keyword evidence="6" id="KW-1185">Reference proteome</keyword>
<sequence length="337" mass="36593">MATIKDVAKLAGVALSTASYALSGDSKVSTKTREKVLEAARQLNYRKNGFAMDLKKSRTNTIALILTDLSGPFYSELIRSIQDVALSNGYDLIACSSMGGEDSTAVRFLLEKRVDGAIVLAHNITDDILRAAAGERFPIVVMDRPITGDGLVNVLVDGEEGGYRATRYLIDQGHRSIAYISGPANSYDNALRYEGFLRAMREEGLEEKAKWKLSGSFIREGGYKATKMMIMQGELPSAVFYANDEMAVGGLKAFEEAGVSVPGEVSLIGFDDIQLAEYIQPPLTTIRQPMNESGSLAGHLLFQMLNGDQVEASYSLRIGLVERQSVLKVRNGVTGEA</sequence>
<proteinExistence type="predicted"/>
<evidence type="ECO:0000256" key="1">
    <source>
        <dbReference type="ARBA" id="ARBA00023015"/>
    </source>
</evidence>
<dbReference type="GO" id="GO:0000976">
    <property type="term" value="F:transcription cis-regulatory region binding"/>
    <property type="evidence" value="ECO:0007669"/>
    <property type="project" value="TreeGrafter"/>
</dbReference>
<organism evidence="5 6">
    <name type="scientific">Paenibacillus stellifer</name>
    <dbReference type="NCBI Taxonomy" id="169760"/>
    <lineage>
        <taxon>Bacteria</taxon>
        <taxon>Bacillati</taxon>
        <taxon>Bacillota</taxon>
        <taxon>Bacilli</taxon>
        <taxon>Bacillales</taxon>
        <taxon>Paenibacillaceae</taxon>
        <taxon>Paenibacillus</taxon>
    </lineage>
</organism>
<dbReference type="PANTHER" id="PTHR30146:SF109">
    <property type="entry name" value="HTH-TYPE TRANSCRIPTIONAL REGULATOR GALS"/>
    <property type="match status" value="1"/>
</dbReference>
<dbReference type="InterPro" id="IPR010982">
    <property type="entry name" value="Lambda_DNA-bd_dom_sf"/>
</dbReference>
<dbReference type="SUPFAM" id="SSF47413">
    <property type="entry name" value="lambda repressor-like DNA-binding domains"/>
    <property type="match status" value="1"/>
</dbReference>
<dbReference type="PANTHER" id="PTHR30146">
    <property type="entry name" value="LACI-RELATED TRANSCRIPTIONAL REPRESSOR"/>
    <property type="match status" value="1"/>
</dbReference>
<evidence type="ECO:0000256" key="2">
    <source>
        <dbReference type="ARBA" id="ARBA00023125"/>
    </source>
</evidence>
<dbReference type="EMBL" id="CP009286">
    <property type="protein sequence ID" value="AIQ63854.1"/>
    <property type="molecule type" value="Genomic_DNA"/>
</dbReference>
<name>A0A089N558_9BACL</name>
<reference evidence="5 6" key="1">
    <citation type="submission" date="2014-08" db="EMBL/GenBank/DDBJ databases">
        <title>Comparative genomics of the Paenibacillus odorifer group.</title>
        <authorList>
            <person name="den Bakker H.C."/>
            <person name="Tsai Y.-C."/>
            <person name="Martin N."/>
            <person name="Korlach J."/>
            <person name="Wiedmann M."/>
        </authorList>
    </citation>
    <scope>NUCLEOTIDE SEQUENCE [LARGE SCALE GENOMIC DNA]</scope>
    <source>
        <strain evidence="5 6">DSM 14472</strain>
    </source>
</reference>
<keyword evidence="2" id="KW-0238">DNA-binding</keyword>
<dbReference type="OrthoDB" id="9775106at2"/>
<dbReference type="CDD" id="cd01392">
    <property type="entry name" value="HTH_LacI"/>
    <property type="match status" value="1"/>
</dbReference>
<dbReference type="InterPro" id="IPR028082">
    <property type="entry name" value="Peripla_BP_I"/>
</dbReference>
<dbReference type="RefSeq" id="WP_038695691.1">
    <property type="nucleotide sequence ID" value="NZ_CP009286.1"/>
</dbReference>
<dbReference type="STRING" id="169760.PSTEL_12920"/>
<accession>A0A089N558</accession>
<dbReference type="GO" id="GO:0003700">
    <property type="term" value="F:DNA-binding transcription factor activity"/>
    <property type="evidence" value="ECO:0007669"/>
    <property type="project" value="TreeGrafter"/>
</dbReference>
<dbReference type="Gene3D" id="1.10.260.40">
    <property type="entry name" value="lambda repressor-like DNA-binding domains"/>
    <property type="match status" value="1"/>
</dbReference>
<dbReference type="Gene3D" id="3.40.50.2300">
    <property type="match status" value="2"/>
</dbReference>
<keyword evidence="3" id="KW-0804">Transcription</keyword>
<evidence type="ECO:0000313" key="5">
    <source>
        <dbReference type="EMBL" id="AIQ63854.1"/>
    </source>
</evidence>
<dbReference type="SUPFAM" id="SSF53822">
    <property type="entry name" value="Periplasmic binding protein-like I"/>
    <property type="match status" value="1"/>
</dbReference>
<dbReference type="HOGENOM" id="CLU_037628_6_2_9"/>
<dbReference type="KEGG" id="pste:PSTEL_12920"/>
<dbReference type="InterPro" id="IPR000843">
    <property type="entry name" value="HTH_LacI"/>
</dbReference>
<evidence type="ECO:0000259" key="4">
    <source>
        <dbReference type="PROSITE" id="PS50932"/>
    </source>
</evidence>
<dbReference type="CDD" id="cd06267">
    <property type="entry name" value="PBP1_LacI_sugar_binding-like"/>
    <property type="match status" value="1"/>
</dbReference>
<protein>
    <submittedName>
        <fullName evidence="5">LacI family transcriptional regulator</fullName>
    </submittedName>
</protein>
<dbReference type="InterPro" id="IPR046335">
    <property type="entry name" value="LacI/GalR-like_sensor"/>
</dbReference>
<dbReference type="Pfam" id="PF13377">
    <property type="entry name" value="Peripla_BP_3"/>
    <property type="match status" value="1"/>
</dbReference>
<gene>
    <name evidence="5" type="ORF">PSTEL_12920</name>
</gene>
<dbReference type="SMART" id="SM00354">
    <property type="entry name" value="HTH_LACI"/>
    <property type="match status" value="1"/>
</dbReference>
<dbReference type="AlphaFoldDB" id="A0A089N558"/>
<keyword evidence="1" id="KW-0805">Transcription regulation</keyword>
<dbReference type="PROSITE" id="PS50932">
    <property type="entry name" value="HTH_LACI_2"/>
    <property type="match status" value="1"/>
</dbReference>
<dbReference type="Proteomes" id="UP000029507">
    <property type="component" value="Chromosome"/>
</dbReference>
<evidence type="ECO:0000313" key="6">
    <source>
        <dbReference type="Proteomes" id="UP000029507"/>
    </source>
</evidence>
<feature type="domain" description="HTH lacI-type" evidence="4">
    <location>
        <begin position="2"/>
        <end position="56"/>
    </location>
</feature>
<dbReference type="Pfam" id="PF00356">
    <property type="entry name" value="LacI"/>
    <property type="match status" value="1"/>
</dbReference>
<evidence type="ECO:0000256" key="3">
    <source>
        <dbReference type="ARBA" id="ARBA00023163"/>
    </source>
</evidence>